<dbReference type="AlphaFoldDB" id="A0A931EBB8"/>
<sequence length="143" mass="15467">MKILKFALPALSFIMAVAACSKDDSNTSTAITVQNISGKYVVKGLVYTVAGISFNLYDSFPACEKDNYVLLNTDKTLNYVDDGEVCVPSSADNGTWDVRNDSIIFTSQFESAKVQSYDGKTLVLTGNPESEPSVVATTTLEKQ</sequence>
<accession>A0A931EBB8</accession>
<keyword evidence="4" id="KW-1185">Reference proteome</keyword>
<dbReference type="Pfam" id="PF13648">
    <property type="entry name" value="Lipocalin_4"/>
    <property type="match status" value="1"/>
</dbReference>
<comment type="caution">
    <text evidence="3">The sequence shown here is derived from an EMBL/GenBank/DDBJ whole genome shotgun (WGS) entry which is preliminary data.</text>
</comment>
<dbReference type="RefSeq" id="WP_196991458.1">
    <property type="nucleotide sequence ID" value="NZ_JADWYR010000002.1"/>
</dbReference>
<dbReference type="Proteomes" id="UP000628448">
    <property type="component" value="Unassembled WGS sequence"/>
</dbReference>
<evidence type="ECO:0000259" key="2">
    <source>
        <dbReference type="Pfam" id="PF13648"/>
    </source>
</evidence>
<protein>
    <recommendedName>
        <fullName evidence="2">Lipocalin-like domain-containing protein</fullName>
    </recommendedName>
</protein>
<feature type="signal peptide" evidence="1">
    <location>
        <begin position="1"/>
        <end position="18"/>
    </location>
</feature>
<name>A0A931EBB8_9BACT</name>
<reference evidence="3" key="1">
    <citation type="submission" date="2020-11" db="EMBL/GenBank/DDBJ databases">
        <title>Bacterial whole genome sequence for Panacibacter sp. DH6.</title>
        <authorList>
            <person name="Le V."/>
            <person name="Ko S."/>
            <person name="Ahn C.-Y."/>
            <person name="Oh H.-M."/>
        </authorList>
    </citation>
    <scope>NUCLEOTIDE SEQUENCE</scope>
    <source>
        <strain evidence="3">DH6</strain>
    </source>
</reference>
<dbReference type="PROSITE" id="PS51257">
    <property type="entry name" value="PROKAR_LIPOPROTEIN"/>
    <property type="match status" value="1"/>
</dbReference>
<evidence type="ECO:0000313" key="3">
    <source>
        <dbReference type="EMBL" id="MBG9377371.1"/>
    </source>
</evidence>
<proteinExistence type="predicted"/>
<feature type="domain" description="Lipocalin-like" evidence="2">
    <location>
        <begin position="58"/>
        <end position="124"/>
    </location>
</feature>
<keyword evidence="1" id="KW-0732">Signal</keyword>
<evidence type="ECO:0000256" key="1">
    <source>
        <dbReference type="SAM" id="SignalP"/>
    </source>
</evidence>
<dbReference type="EMBL" id="JADWYR010000002">
    <property type="protein sequence ID" value="MBG9377371.1"/>
    <property type="molecule type" value="Genomic_DNA"/>
</dbReference>
<organism evidence="3 4">
    <name type="scientific">Panacibacter microcysteis</name>
    <dbReference type="NCBI Taxonomy" id="2793269"/>
    <lineage>
        <taxon>Bacteria</taxon>
        <taxon>Pseudomonadati</taxon>
        <taxon>Bacteroidota</taxon>
        <taxon>Chitinophagia</taxon>
        <taxon>Chitinophagales</taxon>
        <taxon>Chitinophagaceae</taxon>
        <taxon>Panacibacter</taxon>
    </lineage>
</organism>
<feature type="chain" id="PRO_5036905262" description="Lipocalin-like domain-containing protein" evidence="1">
    <location>
        <begin position="19"/>
        <end position="143"/>
    </location>
</feature>
<gene>
    <name evidence="3" type="ORF">I5907_14100</name>
</gene>
<evidence type="ECO:0000313" key="4">
    <source>
        <dbReference type="Proteomes" id="UP000628448"/>
    </source>
</evidence>
<dbReference type="InterPro" id="IPR024311">
    <property type="entry name" value="Lipocalin-like"/>
</dbReference>